<dbReference type="InterPro" id="IPR011009">
    <property type="entry name" value="Kinase-like_dom_sf"/>
</dbReference>
<evidence type="ECO:0000256" key="5">
    <source>
        <dbReference type="ARBA" id="ARBA00022777"/>
    </source>
</evidence>
<proteinExistence type="inferred from homology"/>
<keyword evidence="3" id="KW-0808">Transferase</keyword>
<comment type="similarity">
    <text evidence="1">Belongs to the protein kinase superfamily. CAMK Ser/Thr protein kinase family.</text>
</comment>
<reference evidence="8" key="3">
    <citation type="submission" date="2025-09" db="UniProtKB">
        <authorList>
            <consortium name="Ensembl"/>
        </authorList>
    </citation>
    <scope>IDENTIFICATION</scope>
</reference>
<dbReference type="GO" id="GO:0004674">
    <property type="term" value="F:protein serine/threonine kinase activity"/>
    <property type="evidence" value="ECO:0007669"/>
    <property type="project" value="UniProtKB-KW"/>
</dbReference>
<keyword evidence="6" id="KW-0067">ATP-binding</keyword>
<keyword evidence="4" id="KW-0547">Nucleotide-binding</keyword>
<dbReference type="SUPFAM" id="SSF56112">
    <property type="entry name" value="Protein kinase-like (PK-like)"/>
    <property type="match status" value="1"/>
</dbReference>
<dbReference type="PANTHER" id="PTHR24349">
    <property type="entry name" value="SERINE/THREONINE-PROTEIN KINASE"/>
    <property type="match status" value="1"/>
</dbReference>
<dbReference type="InterPro" id="IPR050205">
    <property type="entry name" value="CDPK_Ser/Thr_kinases"/>
</dbReference>
<dbReference type="Ensembl" id="ENSOTST00005160417.1">
    <property type="protein sequence ID" value="ENSOTSP00005148837.1"/>
    <property type="gene ID" value="ENSOTSG00005060040.1"/>
</dbReference>
<organism evidence="8 9">
    <name type="scientific">Oncorhynchus tshawytscha</name>
    <name type="common">Chinook salmon</name>
    <name type="synonym">Salmo tshawytscha</name>
    <dbReference type="NCBI Taxonomy" id="74940"/>
    <lineage>
        <taxon>Eukaryota</taxon>
        <taxon>Metazoa</taxon>
        <taxon>Chordata</taxon>
        <taxon>Craniata</taxon>
        <taxon>Vertebrata</taxon>
        <taxon>Euteleostomi</taxon>
        <taxon>Actinopterygii</taxon>
        <taxon>Neopterygii</taxon>
        <taxon>Teleostei</taxon>
        <taxon>Protacanthopterygii</taxon>
        <taxon>Salmoniformes</taxon>
        <taxon>Salmonidae</taxon>
        <taxon>Salmoninae</taxon>
        <taxon>Oncorhynchus</taxon>
    </lineage>
</organism>
<sequence>MCSPRQCGSAEYTAPEVVEVFTEEASFHVKPCDLWVILYILVCLCCRCCVRPLQNDLFENIQEGQYEFSERDWAHISAKDLISRLLVRDATRLSAAQVLQHP</sequence>
<evidence type="ECO:0000259" key="7">
    <source>
        <dbReference type="PROSITE" id="PS50011"/>
    </source>
</evidence>
<dbReference type="AlphaFoldDB" id="A0AAZ3S706"/>
<evidence type="ECO:0000256" key="6">
    <source>
        <dbReference type="ARBA" id="ARBA00022840"/>
    </source>
</evidence>
<keyword evidence="2" id="KW-0723">Serine/threonine-protein kinase</keyword>
<evidence type="ECO:0000256" key="1">
    <source>
        <dbReference type="ARBA" id="ARBA00006692"/>
    </source>
</evidence>
<accession>A0AAZ3S706</accession>
<dbReference type="Pfam" id="PF00069">
    <property type="entry name" value="Pkinase"/>
    <property type="match status" value="1"/>
</dbReference>
<dbReference type="Proteomes" id="UP000694402">
    <property type="component" value="Unassembled WGS sequence"/>
</dbReference>
<dbReference type="PROSITE" id="PS50011">
    <property type="entry name" value="PROTEIN_KINASE_DOM"/>
    <property type="match status" value="1"/>
</dbReference>
<dbReference type="GO" id="GO:0005524">
    <property type="term" value="F:ATP binding"/>
    <property type="evidence" value="ECO:0007669"/>
    <property type="project" value="UniProtKB-KW"/>
</dbReference>
<feature type="domain" description="Protein kinase" evidence="7">
    <location>
        <begin position="1"/>
        <end position="102"/>
    </location>
</feature>
<keyword evidence="5" id="KW-0418">Kinase</keyword>
<reference evidence="9" key="1">
    <citation type="journal article" date="2018" name="PLoS ONE">
        <title>Chinook salmon (Oncorhynchus tshawytscha) genome and transcriptome.</title>
        <authorList>
            <person name="Christensen K.A."/>
            <person name="Leong J.S."/>
            <person name="Sakhrani D."/>
            <person name="Biagi C.A."/>
            <person name="Minkley D.R."/>
            <person name="Withler R.E."/>
            <person name="Rondeau E.B."/>
            <person name="Koop B.F."/>
            <person name="Devlin R.H."/>
        </authorList>
    </citation>
    <scope>NUCLEOTIDE SEQUENCE [LARGE SCALE GENOMIC DNA]</scope>
</reference>
<evidence type="ECO:0000313" key="9">
    <source>
        <dbReference type="Proteomes" id="UP000694402"/>
    </source>
</evidence>
<evidence type="ECO:0000256" key="4">
    <source>
        <dbReference type="ARBA" id="ARBA00022741"/>
    </source>
</evidence>
<evidence type="ECO:0000313" key="8">
    <source>
        <dbReference type="Ensembl" id="ENSOTSP00005148837.1"/>
    </source>
</evidence>
<evidence type="ECO:0000256" key="3">
    <source>
        <dbReference type="ARBA" id="ARBA00022679"/>
    </source>
</evidence>
<dbReference type="GeneTree" id="ENSGT00990000210619"/>
<dbReference type="Gene3D" id="1.10.510.10">
    <property type="entry name" value="Transferase(Phosphotransferase) domain 1"/>
    <property type="match status" value="1"/>
</dbReference>
<keyword evidence="9" id="KW-1185">Reference proteome</keyword>
<reference evidence="8" key="2">
    <citation type="submission" date="2025-08" db="UniProtKB">
        <authorList>
            <consortium name="Ensembl"/>
        </authorList>
    </citation>
    <scope>IDENTIFICATION</scope>
</reference>
<dbReference type="InterPro" id="IPR000719">
    <property type="entry name" value="Prot_kinase_dom"/>
</dbReference>
<protein>
    <recommendedName>
        <fullName evidence="7">Protein kinase domain-containing protein</fullName>
    </recommendedName>
</protein>
<name>A0AAZ3S706_ONCTS</name>
<evidence type="ECO:0000256" key="2">
    <source>
        <dbReference type="ARBA" id="ARBA00022527"/>
    </source>
</evidence>